<comment type="subcellular location">
    <subcellularLocation>
        <location evidence="1">Membrane</location>
        <topology evidence="1">Multi-pass membrane protein</topology>
    </subcellularLocation>
</comment>
<keyword evidence="3 6" id="KW-1133">Transmembrane helix</keyword>
<keyword evidence="2 6" id="KW-0812">Transmembrane</keyword>
<gene>
    <name evidence="8" type="primary">Orct-L15</name>
    <name evidence="8" type="ORF">Hamer_G017633</name>
</gene>
<feature type="compositionally biased region" description="Basic and acidic residues" evidence="5">
    <location>
        <begin position="551"/>
        <end position="571"/>
    </location>
</feature>
<feature type="transmembrane region" description="Helical" evidence="6">
    <location>
        <begin position="173"/>
        <end position="190"/>
    </location>
</feature>
<feature type="transmembrane region" description="Helical" evidence="6">
    <location>
        <begin position="513"/>
        <end position="534"/>
    </location>
</feature>
<feature type="region of interest" description="Disordered" evidence="5">
    <location>
        <begin position="1"/>
        <end position="20"/>
    </location>
</feature>
<evidence type="ECO:0000256" key="2">
    <source>
        <dbReference type="ARBA" id="ARBA00022692"/>
    </source>
</evidence>
<dbReference type="GO" id="GO:0022857">
    <property type="term" value="F:transmembrane transporter activity"/>
    <property type="evidence" value="ECO:0007669"/>
    <property type="project" value="InterPro"/>
</dbReference>
<dbReference type="GO" id="GO:0016020">
    <property type="term" value="C:membrane"/>
    <property type="evidence" value="ECO:0007669"/>
    <property type="project" value="UniProtKB-SubCell"/>
</dbReference>
<sequence>TKLKHFGDGRRGEDERSDHRDKTSIALSGFIGRRLSQFLGATPDYWCHIAPLVEANWTDQQILSLAIPYSNSTGKYEGCQMRNYNYTAAALLGYEATMKDPSLVQHGNTTTIIKCSARDFNHSQYSSTVVTEWDLVCDRRVLYSTTQGVVEGGNIVTCLVFGYLMDTFGRRPIVLVCVVIKILTGFLAAASPTLEVYILLKFLVAATDAGTYLSIFVFVMEMCAIKYRAAVGCLVAIPWAIGYMITPGIAYLVRPWRWLQFAYALPSLYCIIYFWLLPDSPRWLITEGRFEEALKIMTKIANVNRKPLPSDPVVLAAMENIVKQGTHEKGEELTDREATIMSRFLAVIKQVVILLTIRQLRLRTLVVFFCWFAASMVYYGIALNATNLSTDPYLYIFLGGLLEVPSYLILWPALVYIGRKKSLVALYLICAVCIFAVMAIILVYPGGEHLAKVFFSQSGKVAVTAAFQLVWMYTAELFPTKYRSLAVGEASFCARVGSTSSPYINDILGGYTVWAPAALFGTVSLISAVLSLILPETRHCTLPESNDLFSKKKDKEADRGGSKETSLEDVRQGVVNLSYNPETGQPGAERL</sequence>
<comment type="caution">
    <text evidence="8">The sequence shown here is derived from an EMBL/GenBank/DDBJ whole genome shotgun (WGS) entry which is preliminary data.</text>
</comment>
<evidence type="ECO:0000313" key="9">
    <source>
        <dbReference type="Proteomes" id="UP000747542"/>
    </source>
</evidence>
<dbReference type="Gene3D" id="1.20.1250.20">
    <property type="entry name" value="MFS general substrate transporter like domains"/>
    <property type="match status" value="1"/>
</dbReference>
<dbReference type="AlphaFoldDB" id="A0A8J5JAH3"/>
<feature type="transmembrane region" description="Helical" evidence="6">
    <location>
        <begin position="393"/>
        <end position="417"/>
    </location>
</feature>
<evidence type="ECO:0000259" key="7">
    <source>
        <dbReference type="PROSITE" id="PS50850"/>
    </source>
</evidence>
<evidence type="ECO:0000256" key="4">
    <source>
        <dbReference type="ARBA" id="ARBA00023136"/>
    </source>
</evidence>
<evidence type="ECO:0000313" key="8">
    <source>
        <dbReference type="EMBL" id="KAG7153824.1"/>
    </source>
</evidence>
<protein>
    <submittedName>
        <fullName evidence="8">Organic cation transporter protein-like 15</fullName>
    </submittedName>
</protein>
<keyword evidence="9" id="KW-1185">Reference proteome</keyword>
<feature type="transmembrane region" description="Helical" evidence="6">
    <location>
        <begin position="231"/>
        <end position="252"/>
    </location>
</feature>
<keyword evidence="4 6" id="KW-0472">Membrane</keyword>
<feature type="transmembrane region" description="Helical" evidence="6">
    <location>
        <begin position="258"/>
        <end position="277"/>
    </location>
</feature>
<reference evidence="8" key="1">
    <citation type="journal article" date="2021" name="Sci. Adv.">
        <title>The American lobster genome reveals insights on longevity, neural, and immune adaptations.</title>
        <authorList>
            <person name="Polinski J.M."/>
            <person name="Zimin A.V."/>
            <person name="Clark K.F."/>
            <person name="Kohn A.B."/>
            <person name="Sadowski N."/>
            <person name="Timp W."/>
            <person name="Ptitsyn A."/>
            <person name="Khanna P."/>
            <person name="Romanova D.Y."/>
            <person name="Williams P."/>
            <person name="Greenwood S.J."/>
            <person name="Moroz L.L."/>
            <person name="Walt D.R."/>
            <person name="Bodnar A.G."/>
        </authorList>
    </citation>
    <scope>NUCLEOTIDE SEQUENCE</scope>
    <source>
        <strain evidence="8">GMGI-L3</strain>
    </source>
</reference>
<evidence type="ECO:0000256" key="1">
    <source>
        <dbReference type="ARBA" id="ARBA00004141"/>
    </source>
</evidence>
<organism evidence="8 9">
    <name type="scientific">Homarus americanus</name>
    <name type="common">American lobster</name>
    <dbReference type="NCBI Taxonomy" id="6706"/>
    <lineage>
        <taxon>Eukaryota</taxon>
        <taxon>Metazoa</taxon>
        <taxon>Ecdysozoa</taxon>
        <taxon>Arthropoda</taxon>
        <taxon>Crustacea</taxon>
        <taxon>Multicrustacea</taxon>
        <taxon>Malacostraca</taxon>
        <taxon>Eumalacostraca</taxon>
        <taxon>Eucarida</taxon>
        <taxon>Decapoda</taxon>
        <taxon>Pleocyemata</taxon>
        <taxon>Astacidea</taxon>
        <taxon>Nephropoidea</taxon>
        <taxon>Nephropidae</taxon>
        <taxon>Homarus</taxon>
    </lineage>
</organism>
<accession>A0A8J5JAH3</accession>
<feature type="transmembrane region" description="Helical" evidence="6">
    <location>
        <begin position="362"/>
        <end position="381"/>
    </location>
</feature>
<feature type="transmembrane region" description="Helical" evidence="6">
    <location>
        <begin position="196"/>
        <end position="219"/>
    </location>
</feature>
<proteinExistence type="predicted"/>
<evidence type="ECO:0000256" key="5">
    <source>
        <dbReference type="SAM" id="MobiDB-lite"/>
    </source>
</evidence>
<evidence type="ECO:0000256" key="6">
    <source>
        <dbReference type="SAM" id="Phobius"/>
    </source>
</evidence>
<evidence type="ECO:0000256" key="3">
    <source>
        <dbReference type="ARBA" id="ARBA00022989"/>
    </source>
</evidence>
<dbReference type="PANTHER" id="PTHR24064">
    <property type="entry name" value="SOLUTE CARRIER FAMILY 22 MEMBER"/>
    <property type="match status" value="1"/>
</dbReference>
<feature type="transmembrane region" description="Helical" evidence="6">
    <location>
        <begin position="424"/>
        <end position="444"/>
    </location>
</feature>
<dbReference type="InterPro" id="IPR005828">
    <property type="entry name" value="MFS_sugar_transport-like"/>
</dbReference>
<dbReference type="EMBL" id="JAHLQT010046276">
    <property type="protein sequence ID" value="KAG7153824.1"/>
    <property type="molecule type" value="Genomic_DNA"/>
</dbReference>
<feature type="domain" description="Major facilitator superfamily (MFS) profile" evidence="7">
    <location>
        <begin position="86"/>
        <end position="539"/>
    </location>
</feature>
<dbReference type="InterPro" id="IPR036259">
    <property type="entry name" value="MFS_trans_sf"/>
</dbReference>
<dbReference type="PROSITE" id="PS50850">
    <property type="entry name" value="MFS"/>
    <property type="match status" value="1"/>
</dbReference>
<dbReference type="Pfam" id="PF00083">
    <property type="entry name" value="Sugar_tr"/>
    <property type="match status" value="1"/>
</dbReference>
<name>A0A8J5JAH3_HOMAM</name>
<dbReference type="InterPro" id="IPR020846">
    <property type="entry name" value="MFS_dom"/>
</dbReference>
<feature type="region of interest" description="Disordered" evidence="5">
    <location>
        <begin position="551"/>
        <end position="591"/>
    </location>
</feature>
<dbReference type="Proteomes" id="UP000747542">
    <property type="component" value="Unassembled WGS sequence"/>
</dbReference>
<feature type="non-terminal residue" evidence="8">
    <location>
        <position position="591"/>
    </location>
</feature>
<dbReference type="SUPFAM" id="SSF103473">
    <property type="entry name" value="MFS general substrate transporter"/>
    <property type="match status" value="1"/>
</dbReference>
<dbReference type="CDD" id="cd17317">
    <property type="entry name" value="MFS_SLC22"/>
    <property type="match status" value="1"/>
</dbReference>